<evidence type="ECO:0000313" key="2">
    <source>
        <dbReference type="EMBL" id="AIE84628.1"/>
    </source>
</evidence>
<dbReference type="eggNOG" id="COG1404">
    <property type="taxonomic scope" value="Bacteria"/>
</dbReference>
<dbReference type="InterPro" id="IPR025965">
    <property type="entry name" value="FlgD/Vpr_Ig-like"/>
</dbReference>
<dbReference type="Proteomes" id="UP000027982">
    <property type="component" value="Chromosome"/>
</dbReference>
<gene>
    <name evidence="2" type="ORF">OP10G_1260</name>
</gene>
<sequence length="935" mass="101325">MPILCLDPTVTPPVDPYSTDYGAQLDWNDLFGTFLGVQGTVGYSKFCFPPNGITINVAGRVGFMYGKLGSVQDTAYGGDPIDDWLGLTMGMYDGVGGNWGYAKSVRQEGTAAPTRTLFGQNAIDTTYYGASDRYFVGESTNDNIRISLRVDIKGDTSRLTWTMTNTGPQANIGLEFGQWVEMLAPSLGDFIGTTFVEVPGFRPLHTDHRFRRDPNLNATSPHENPMPPYANFGMTQSLAYGLKVPTMADPSIPDQTPVDILDIGKAGFLLGIETGNSTPMPAAYSTPSPILEDTSIFPDVGYVQRWLPQLTNQNEQRIITAYYRSTWGVSDYAKPYAVTVDTPKVVAVNDNDPQVFNPNPMVIRVYVDNVNGFANEAKPIPLNDVRITLNLPQGMTDVDNPTSNRIVKFIDTVNPPPPRDLNNLPKEIAHHTLGFVDFQVNVDPTLYGKQSYTVTVEPQPGPKKTITGTIDVASQPRLLIRDAANLVTAPWQFTDTTWSTILGTGPNPLQINRDYQAFEWDANQQAYVLQTGPKRGFGNWLISTQDVGFKQLGGNPRTPSDLGSANGAPLIVLHSGWNLIANPYNYSIPVSQLVGVTATDPTDAHTFADLAGQNVIGSTLSFWDPNTQSYKFTQDFTDLLIPNRGYWLFVNTPQDVTISFGPVFTAFIPVGTGGITGAMKVHGAATIAAPTAKWKVNLAVRSGKVLDDQNYIGVVTNPADTVRARIQKPPVAPTPTAVSAAIVTLNGTKSLLLAQSLVPDASHNQWAWQVYTKSAGSTTISWPNANQAPASIQLMLTDLTTNQTIDMRKQSSYTFTSKAQSNRQFKITADSTQAVGPVLSSLTATRTGSGTTAGFNIQYQLGADATTSVRILQSGREVYVVGSRAAQTAGTHSVLWNGRDAANRRVKPGLYTIEVSATAPGRTTEIKTTSVFVLS</sequence>
<evidence type="ECO:0000259" key="1">
    <source>
        <dbReference type="Pfam" id="PF13860"/>
    </source>
</evidence>
<dbReference type="EMBL" id="CP007139">
    <property type="protein sequence ID" value="AIE84628.1"/>
    <property type="molecule type" value="Genomic_DNA"/>
</dbReference>
<dbReference type="AlphaFoldDB" id="A0A068NM47"/>
<feature type="domain" description="FlgD/Vpr Ig-like" evidence="1">
    <location>
        <begin position="850"/>
        <end position="919"/>
    </location>
</feature>
<dbReference type="HOGENOM" id="CLU_313259_0_0_0"/>
<organism evidence="2 3">
    <name type="scientific">Fimbriimonas ginsengisoli Gsoil 348</name>
    <dbReference type="NCBI Taxonomy" id="661478"/>
    <lineage>
        <taxon>Bacteria</taxon>
        <taxon>Bacillati</taxon>
        <taxon>Armatimonadota</taxon>
        <taxon>Fimbriimonadia</taxon>
        <taxon>Fimbriimonadales</taxon>
        <taxon>Fimbriimonadaceae</taxon>
        <taxon>Fimbriimonas</taxon>
    </lineage>
</organism>
<proteinExistence type="predicted"/>
<protein>
    <recommendedName>
        <fullName evidence="1">FlgD/Vpr Ig-like domain-containing protein</fullName>
    </recommendedName>
</protein>
<accession>A0A068NM47</accession>
<reference evidence="2 3" key="1">
    <citation type="journal article" date="2014" name="PLoS ONE">
        <title>The first complete genome sequence of the class fimbriimonadia in the phylum armatimonadetes.</title>
        <authorList>
            <person name="Hu Z.Y."/>
            <person name="Wang Y.Z."/>
            <person name="Im W.T."/>
            <person name="Wang S.Y."/>
            <person name="Zhao G.P."/>
            <person name="Zheng H.J."/>
            <person name="Quan Z.X."/>
        </authorList>
    </citation>
    <scope>NUCLEOTIDE SEQUENCE [LARGE SCALE GENOMIC DNA]</scope>
    <source>
        <strain evidence="2">Gsoil 348</strain>
    </source>
</reference>
<keyword evidence="3" id="KW-1185">Reference proteome</keyword>
<dbReference type="STRING" id="661478.OP10G_1260"/>
<dbReference type="Pfam" id="PF13860">
    <property type="entry name" value="FlgD_ig"/>
    <property type="match status" value="1"/>
</dbReference>
<dbReference type="KEGG" id="fgi:OP10G_1260"/>
<name>A0A068NM47_FIMGI</name>
<evidence type="ECO:0000313" key="3">
    <source>
        <dbReference type="Proteomes" id="UP000027982"/>
    </source>
</evidence>
<dbReference type="Gene3D" id="2.60.40.4070">
    <property type="match status" value="1"/>
</dbReference>